<evidence type="ECO:0000313" key="1">
    <source>
        <dbReference type="EMBL" id="KAH9325006.1"/>
    </source>
</evidence>
<name>A0AA38GL62_TAXCH</name>
<dbReference type="EMBL" id="JAHRHJ020000002">
    <property type="protein sequence ID" value="KAH9325006.1"/>
    <property type="molecule type" value="Genomic_DNA"/>
</dbReference>
<organism evidence="1 2">
    <name type="scientific">Taxus chinensis</name>
    <name type="common">Chinese yew</name>
    <name type="synonym">Taxus wallichiana var. chinensis</name>
    <dbReference type="NCBI Taxonomy" id="29808"/>
    <lineage>
        <taxon>Eukaryota</taxon>
        <taxon>Viridiplantae</taxon>
        <taxon>Streptophyta</taxon>
        <taxon>Embryophyta</taxon>
        <taxon>Tracheophyta</taxon>
        <taxon>Spermatophyta</taxon>
        <taxon>Pinopsida</taxon>
        <taxon>Pinidae</taxon>
        <taxon>Conifers II</taxon>
        <taxon>Cupressales</taxon>
        <taxon>Taxaceae</taxon>
        <taxon>Taxus</taxon>
    </lineage>
</organism>
<dbReference type="Proteomes" id="UP000824469">
    <property type="component" value="Unassembled WGS sequence"/>
</dbReference>
<dbReference type="AlphaFoldDB" id="A0AA38GL62"/>
<accession>A0AA38GL62</accession>
<comment type="caution">
    <text evidence="1">The sequence shown here is derived from an EMBL/GenBank/DDBJ whole genome shotgun (WGS) entry which is preliminary data.</text>
</comment>
<evidence type="ECO:0000313" key="2">
    <source>
        <dbReference type="Proteomes" id="UP000824469"/>
    </source>
</evidence>
<feature type="non-terminal residue" evidence="1">
    <location>
        <position position="1"/>
    </location>
</feature>
<sequence length="495" mass="55235">NSAELGVQGGDLEATTLEEIFMKFQDEGEDEAASLEHVSNERSFEDIDSESELLLGDATSRTVIHKGNSLKMQTQTLLSTRFCLYCFSVDGLTVSLRTAFQNGVPERRNSSNISVFRCFYSINSGPNLEAFNIKGRELFTLWFTIGSICAPTKALDGIHSIFKMSSDSDYQAEYEVEMGVQGEGIQSQTPNTATSSQGSVDKFSCPSEMLKKYARGPFDKKKPLKQFGQIMQGPRSNISGGTKTWKCNICSLSWSGASYEVSELDAFGSSRGKRKVVASNPLVDMYDTKAREEADDAIGKFFFATGIPFHVARSPYFKEAVAKIAKAGVSYVPPGDTKLRTTILDKNYSKLIVWKKKDAEFQFTILRDAIEEVGPANVVQMKAVVRARDPTLEFYHQHIGALSLSGAMGELNTPLHMVSYALNPKWYVERPGRVLPVDDEEVDEDQEQARIGRYLLCRSSDDIDTDTPSEEERLQQFLRRALIVIFELYLSARVQ</sequence>
<protein>
    <submittedName>
        <fullName evidence="1">Uncharacterized protein</fullName>
    </submittedName>
</protein>
<proteinExistence type="predicted"/>
<keyword evidence="2" id="KW-1185">Reference proteome</keyword>
<reference evidence="1 2" key="1">
    <citation type="journal article" date="2021" name="Nat. Plants">
        <title>The Taxus genome provides insights into paclitaxel biosynthesis.</title>
        <authorList>
            <person name="Xiong X."/>
            <person name="Gou J."/>
            <person name="Liao Q."/>
            <person name="Li Y."/>
            <person name="Zhou Q."/>
            <person name="Bi G."/>
            <person name="Li C."/>
            <person name="Du R."/>
            <person name="Wang X."/>
            <person name="Sun T."/>
            <person name="Guo L."/>
            <person name="Liang H."/>
            <person name="Lu P."/>
            <person name="Wu Y."/>
            <person name="Zhang Z."/>
            <person name="Ro D.K."/>
            <person name="Shang Y."/>
            <person name="Huang S."/>
            <person name="Yan J."/>
        </authorList>
    </citation>
    <scope>NUCLEOTIDE SEQUENCE [LARGE SCALE GENOMIC DNA]</scope>
    <source>
        <strain evidence="1">Ta-2019</strain>
    </source>
</reference>
<gene>
    <name evidence="1" type="ORF">KI387_005184</name>
</gene>